<comment type="function">
    <text evidence="3">Required for the assembly of the mitochondrial membrane respiratory chain NADH dehydrogenase (Complex I). Involved in mid-late stages of complex I assembly.</text>
</comment>
<keyword evidence="7" id="KW-1185">Reference proteome</keyword>
<evidence type="ECO:0000256" key="4">
    <source>
        <dbReference type="SAM" id="MobiDB-lite"/>
    </source>
</evidence>
<evidence type="ECO:0000259" key="5">
    <source>
        <dbReference type="Pfam" id="PF01266"/>
    </source>
</evidence>
<sequence>MLRNIFQSAKNIVPRATRYQYPSLYSDRADDDRVSPRKTDGNYWETDVTPEHPVSRTARVMGKQMREIKQNVLFWREPKNVNLDEWNIDSTYYPSHVDVVIIGGGAMGSSIAYWLKKMSNGGLSVVVVEKDPTYSQASTVLSAGGLRQQFSLEENIEMSLYGAEFLRTIDQHLYVENEPPVDVQFHPYGYLLLASEEGAEALTRNSKLQNSKGAKNILLTAEKIKQRFPWMNTEGVALGCLGLENEGWFDPWCLLSAFKKKAVKLGAEYVNAEVKGFIFRKDEQVIVSGTGIEKYQGLNHVVVKTENDEKKVIQFALCVIAAGAHSGEIARLAKIGCGPGILTVPLPVECRKRYVYHFHAPEGPGINTPMTIDTSGTWFRREGLANHYICGRSPSCDADEPSTDNLDVDEAFFEKNIWPLLGNRVNSFENLKIESSWAGYYDYNKFDENGIIGPHPYFDNMYFACGFSGHGIQQAPAVGRAIAELVVYSEFRTLDLSRLAFDRLISLEPMQEVHII</sequence>
<evidence type="ECO:0000256" key="2">
    <source>
        <dbReference type="ARBA" id="ARBA00039785"/>
    </source>
</evidence>
<evidence type="ECO:0000313" key="9">
    <source>
        <dbReference type="RefSeq" id="XP_011312052.1"/>
    </source>
</evidence>
<dbReference type="PANTHER" id="PTHR13847:SF287">
    <property type="entry name" value="FAD-DEPENDENT OXIDOREDUCTASE DOMAIN-CONTAINING PROTEIN 1"/>
    <property type="match status" value="1"/>
</dbReference>
<feature type="domain" description="FAD dependent oxidoreductase" evidence="5">
    <location>
        <begin position="98"/>
        <end position="485"/>
    </location>
</feature>
<protein>
    <recommendedName>
        <fullName evidence="2">FAD-dependent oxidoreductase domain-containing protein 1</fullName>
    </recommendedName>
</protein>
<dbReference type="Pfam" id="PF01266">
    <property type="entry name" value="DAO"/>
    <property type="match status" value="1"/>
</dbReference>
<accession>A0A9R1TN99</accession>
<dbReference type="EMBL" id="GBYB01005368">
    <property type="protein sequence ID" value="JAG75135.1"/>
    <property type="molecule type" value="Transcribed_RNA"/>
</dbReference>
<dbReference type="Gene3D" id="3.30.9.10">
    <property type="entry name" value="D-Amino Acid Oxidase, subunit A, domain 2"/>
    <property type="match status" value="1"/>
</dbReference>
<organism evidence="6">
    <name type="scientific">Fopius arisanus</name>
    <dbReference type="NCBI Taxonomy" id="64838"/>
    <lineage>
        <taxon>Eukaryota</taxon>
        <taxon>Metazoa</taxon>
        <taxon>Ecdysozoa</taxon>
        <taxon>Arthropoda</taxon>
        <taxon>Hexapoda</taxon>
        <taxon>Insecta</taxon>
        <taxon>Pterygota</taxon>
        <taxon>Neoptera</taxon>
        <taxon>Endopterygota</taxon>
        <taxon>Hymenoptera</taxon>
        <taxon>Apocrita</taxon>
        <taxon>Ichneumonoidea</taxon>
        <taxon>Braconidae</taxon>
        <taxon>Opiinae</taxon>
        <taxon>Fopius</taxon>
    </lineage>
</organism>
<keyword evidence="1" id="KW-0560">Oxidoreductase</keyword>
<dbReference type="AlphaFoldDB" id="A0A0C9PVC0"/>
<dbReference type="GeneID" id="105271922"/>
<dbReference type="GO" id="GO:0032981">
    <property type="term" value="P:mitochondrial respiratory chain complex I assembly"/>
    <property type="evidence" value="ECO:0007669"/>
    <property type="project" value="TreeGrafter"/>
</dbReference>
<feature type="compositionally biased region" description="Basic and acidic residues" evidence="4">
    <location>
        <begin position="27"/>
        <end position="40"/>
    </location>
</feature>
<evidence type="ECO:0000256" key="1">
    <source>
        <dbReference type="ARBA" id="ARBA00023002"/>
    </source>
</evidence>
<accession>A0A0C9PVC0</accession>
<accession>A0A9R1TML9</accession>
<reference evidence="8 9" key="2">
    <citation type="submission" date="2025-04" db="UniProtKB">
        <authorList>
            <consortium name="RefSeq"/>
        </authorList>
    </citation>
    <scope>IDENTIFICATION</scope>
    <source>
        <strain evidence="8 9">USDA-PBARC FA_bdor</strain>
        <tissue evidence="8 9">Whole organism</tissue>
    </source>
</reference>
<reference evidence="6" key="1">
    <citation type="submission" date="2015-01" db="EMBL/GenBank/DDBJ databases">
        <title>Transcriptome Assembly of Fopius arisanus.</title>
        <authorList>
            <person name="Geib S."/>
        </authorList>
    </citation>
    <scope>NUCLEOTIDE SEQUENCE</scope>
</reference>
<dbReference type="OrthoDB" id="424974at2759"/>
<dbReference type="Proteomes" id="UP000694866">
    <property type="component" value="Unplaced"/>
</dbReference>
<dbReference type="GO" id="GO:0005739">
    <property type="term" value="C:mitochondrion"/>
    <property type="evidence" value="ECO:0007669"/>
    <property type="project" value="GOC"/>
</dbReference>
<dbReference type="GO" id="GO:0016491">
    <property type="term" value="F:oxidoreductase activity"/>
    <property type="evidence" value="ECO:0007669"/>
    <property type="project" value="UniProtKB-KW"/>
</dbReference>
<evidence type="ECO:0000313" key="8">
    <source>
        <dbReference type="RefSeq" id="XP_011312051.1"/>
    </source>
</evidence>
<dbReference type="KEGG" id="fas:105271922"/>
<gene>
    <name evidence="6" type="primary">foxred1</name>
    <name evidence="8 9" type="synonym">LOC105271922</name>
    <name evidence="6" type="ORF">g.68448</name>
</gene>
<dbReference type="Gene3D" id="3.50.50.60">
    <property type="entry name" value="FAD/NAD(P)-binding domain"/>
    <property type="match status" value="1"/>
</dbReference>
<proteinExistence type="predicted"/>
<dbReference type="InterPro" id="IPR006076">
    <property type="entry name" value="FAD-dep_OxRdtase"/>
</dbReference>
<dbReference type="SUPFAM" id="SSF51905">
    <property type="entry name" value="FAD/NAD(P)-binding domain"/>
    <property type="match status" value="1"/>
</dbReference>
<feature type="region of interest" description="Disordered" evidence="4">
    <location>
        <begin position="27"/>
        <end position="47"/>
    </location>
</feature>
<dbReference type="RefSeq" id="XP_011312051.1">
    <property type="nucleotide sequence ID" value="XM_011313749.1"/>
</dbReference>
<dbReference type="PANTHER" id="PTHR13847">
    <property type="entry name" value="SARCOSINE DEHYDROGENASE-RELATED"/>
    <property type="match status" value="1"/>
</dbReference>
<name>A0A0C9PVC0_9HYME</name>
<evidence type="ECO:0000313" key="6">
    <source>
        <dbReference type="EMBL" id="JAG75135.1"/>
    </source>
</evidence>
<dbReference type="RefSeq" id="XP_011312052.1">
    <property type="nucleotide sequence ID" value="XM_011313750.1"/>
</dbReference>
<dbReference type="InterPro" id="IPR036188">
    <property type="entry name" value="FAD/NAD-bd_sf"/>
</dbReference>
<evidence type="ECO:0000313" key="7">
    <source>
        <dbReference type="Proteomes" id="UP000694866"/>
    </source>
</evidence>
<evidence type="ECO:0000256" key="3">
    <source>
        <dbReference type="ARBA" id="ARBA00046185"/>
    </source>
</evidence>